<evidence type="ECO:0000256" key="1">
    <source>
        <dbReference type="SAM" id="MobiDB-lite"/>
    </source>
</evidence>
<reference evidence="3" key="2">
    <citation type="submission" date="2017-10" db="EMBL/GenBank/DDBJ databases">
        <title>Ladona fulva Genome sequencing and assembly.</title>
        <authorList>
            <person name="Murali S."/>
            <person name="Richards S."/>
            <person name="Bandaranaike D."/>
            <person name="Bellair M."/>
            <person name="Blankenburg K."/>
            <person name="Chao H."/>
            <person name="Dinh H."/>
            <person name="Doddapaneni H."/>
            <person name="Dugan-Rocha S."/>
            <person name="Elkadiri S."/>
            <person name="Gnanaolivu R."/>
            <person name="Hernandez B."/>
            <person name="Skinner E."/>
            <person name="Javaid M."/>
            <person name="Lee S."/>
            <person name="Li M."/>
            <person name="Ming W."/>
            <person name="Munidasa M."/>
            <person name="Muniz J."/>
            <person name="Nguyen L."/>
            <person name="Hughes D."/>
            <person name="Osuji N."/>
            <person name="Pu L.-L."/>
            <person name="Puazo M."/>
            <person name="Qu C."/>
            <person name="Quiroz J."/>
            <person name="Raj R."/>
            <person name="Weissenberger G."/>
            <person name="Xin Y."/>
            <person name="Zou X."/>
            <person name="Han Y."/>
            <person name="Worley K."/>
            <person name="Muzny D."/>
            <person name="Gibbs R."/>
        </authorList>
    </citation>
    <scope>NUCLEOTIDE SEQUENCE</scope>
    <source>
        <strain evidence="3">Sampled in the wild</strain>
    </source>
</reference>
<feature type="region of interest" description="Disordered" evidence="1">
    <location>
        <begin position="312"/>
        <end position="332"/>
    </location>
</feature>
<proteinExistence type="predicted"/>
<dbReference type="Proteomes" id="UP000792457">
    <property type="component" value="Unassembled WGS sequence"/>
</dbReference>
<dbReference type="SUPFAM" id="SSF51069">
    <property type="entry name" value="Carbonic anhydrase"/>
    <property type="match status" value="1"/>
</dbReference>
<dbReference type="AlphaFoldDB" id="A0A8K0KLJ1"/>
<name>A0A8K0KLJ1_LADFU</name>
<dbReference type="InterPro" id="IPR036398">
    <property type="entry name" value="CA_dom_sf"/>
</dbReference>
<organism evidence="3 4">
    <name type="scientific">Ladona fulva</name>
    <name type="common">Scarce chaser dragonfly</name>
    <name type="synonym">Libellula fulva</name>
    <dbReference type="NCBI Taxonomy" id="123851"/>
    <lineage>
        <taxon>Eukaryota</taxon>
        <taxon>Metazoa</taxon>
        <taxon>Ecdysozoa</taxon>
        <taxon>Arthropoda</taxon>
        <taxon>Hexapoda</taxon>
        <taxon>Insecta</taxon>
        <taxon>Pterygota</taxon>
        <taxon>Palaeoptera</taxon>
        <taxon>Odonata</taxon>
        <taxon>Epiprocta</taxon>
        <taxon>Anisoptera</taxon>
        <taxon>Libelluloidea</taxon>
        <taxon>Libellulidae</taxon>
        <taxon>Ladona</taxon>
    </lineage>
</organism>
<accession>A0A8K0KLJ1</accession>
<evidence type="ECO:0000313" key="3">
    <source>
        <dbReference type="EMBL" id="KAG8236513.1"/>
    </source>
</evidence>
<sequence length="332" mass="37820">MKVCTAIFQIDEKPNISLNQMISQLPLVNNAFVSVNINPFPLTSLNLELFVTNYFLYCGTVGRGSKPYLIAWLIYPKTIAISHAQVAKFRDLKAPNGDLINSNCHEMQNIINPNGVFFLDQVIDQEHRRESSLFCLPSLRHISKIPSLKMSEQNLHKHDLERGTHKTDATNTEFLQRVTEPSYMNSFQQKLKIQPQNYGEITATLGSTNQNEVETALKYQKKWNVNRCQDDDVGKAKVTHLQSRLKNEEENGNELDSTDYESETSIGDAIGSTTVRLSSKQERTATSYHQNGIHDARERINVVDIQHSDISLQETRGSTMKRIDSDTQQYRT</sequence>
<dbReference type="InterPro" id="IPR001148">
    <property type="entry name" value="CA_dom"/>
</dbReference>
<keyword evidence="4" id="KW-1185">Reference proteome</keyword>
<evidence type="ECO:0000259" key="2">
    <source>
        <dbReference type="PROSITE" id="PS51144"/>
    </source>
</evidence>
<feature type="compositionally biased region" description="Acidic residues" evidence="1">
    <location>
        <begin position="250"/>
        <end position="262"/>
    </location>
</feature>
<dbReference type="PROSITE" id="PS51144">
    <property type="entry name" value="ALPHA_CA_2"/>
    <property type="match status" value="1"/>
</dbReference>
<feature type="region of interest" description="Disordered" evidence="1">
    <location>
        <begin position="242"/>
        <end position="264"/>
    </location>
</feature>
<dbReference type="Pfam" id="PF00194">
    <property type="entry name" value="Carb_anhydrase"/>
    <property type="match status" value="1"/>
</dbReference>
<feature type="domain" description="Alpha-carbonic anhydrase" evidence="2">
    <location>
        <begin position="1"/>
        <end position="115"/>
    </location>
</feature>
<protein>
    <recommendedName>
        <fullName evidence="2">Alpha-carbonic anhydrase domain-containing protein</fullName>
    </recommendedName>
</protein>
<reference evidence="3" key="1">
    <citation type="submission" date="2013-04" db="EMBL/GenBank/DDBJ databases">
        <authorList>
            <person name="Qu J."/>
            <person name="Murali S.C."/>
            <person name="Bandaranaike D."/>
            <person name="Bellair M."/>
            <person name="Blankenburg K."/>
            <person name="Chao H."/>
            <person name="Dinh H."/>
            <person name="Doddapaneni H."/>
            <person name="Downs B."/>
            <person name="Dugan-Rocha S."/>
            <person name="Elkadiri S."/>
            <person name="Gnanaolivu R.D."/>
            <person name="Hernandez B."/>
            <person name="Javaid M."/>
            <person name="Jayaseelan J.C."/>
            <person name="Lee S."/>
            <person name="Li M."/>
            <person name="Ming W."/>
            <person name="Munidasa M."/>
            <person name="Muniz J."/>
            <person name="Nguyen L."/>
            <person name="Ongeri F."/>
            <person name="Osuji N."/>
            <person name="Pu L.-L."/>
            <person name="Puazo M."/>
            <person name="Qu C."/>
            <person name="Quiroz J."/>
            <person name="Raj R."/>
            <person name="Weissenberger G."/>
            <person name="Xin Y."/>
            <person name="Zou X."/>
            <person name="Han Y."/>
            <person name="Richards S."/>
            <person name="Worley K."/>
            <person name="Muzny D."/>
            <person name="Gibbs R."/>
        </authorList>
    </citation>
    <scope>NUCLEOTIDE SEQUENCE</scope>
    <source>
        <strain evidence="3">Sampled in the wild</strain>
    </source>
</reference>
<gene>
    <name evidence="3" type="ORF">J437_LFUL012799</name>
</gene>
<comment type="caution">
    <text evidence="3">The sequence shown here is derived from an EMBL/GenBank/DDBJ whole genome shotgun (WGS) entry which is preliminary data.</text>
</comment>
<evidence type="ECO:0000313" key="4">
    <source>
        <dbReference type="Proteomes" id="UP000792457"/>
    </source>
</evidence>
<dbReference type="Gene3D" id="3.10.200.10">
    <property type="entry name" value="Alpha carbonic anhydrase"/>
    <property type="match status" value="1"/>
</dbReference>
<dbReference type="EMBL" id="KZ309036">
    <property type="protein sequence ID" value="KAG8236513.1"/>
    <property type="molecule type" value="Genomic_DNA"/>
</dbReference>